<dbReference type="STRING" id="679200.HMPREF9333_00320"/>
<dbReference type="RefSeq" id="WP_005539346.1">
    <property type="nucleotide sequence ID" value="NZ_JH378829.1"/>
</dbReference>
<dbReference type="InterPro" id="IPR036518">
    <property type="entry name" value="CobE/GbiG_C_sf"/>
</dbReference>
<protein>
    <recommendedName>
        <fullName evidence="6">Cobalamin biosynthesis protein CbiG</fullName>
    </recommendedName>
</protein>
<dbReference type="PANTHER" id="PTHR37477:SF1">
    <property type="entry name" value="COBALT-PRECORRIN-5A HYDROLASE"/>
    <property type="match status" value="1"/>
</dbReference>
<dbReference type="AlphaFoldDB" id="G5GFI1"/>
<evidence type="ECO:0000259" key="2">
    <source>
        <dbReference type="Pfam" id="PF11760"/>
    </source>
</evidence>
<dbReference type="InterPro" id="IPR052553">
    <property type="entry name" value="CbiG_hydrolase"/>
</dbReference>
<dbReference type="SUPFAM" id="SSF159672">
    <property type="entry name" value="CbiG N-terminal domain-like"/>
    <property type="match status" value="1"/>
</dbReference>
<dbReference type="InterPro" id="IPR021745">
    <property type="entry name" value="CbiG_mid"/>
</dbReference>
<dbReference type="InterPro" id="IPR038029">
    <property type="entry name" value="GbiG_N_sf"/>
</dbReference>
<dbReference type="Pfam" id="PF01890">
    <property type="entry name" value="CbiG_C"/>
    <property type="match status" value="1"/>
</dbReference>
<feature type="domain" description="Cobalamin synthesis G N-terminal" evidence="2">
    <location>
        <begin position="66"/>
        <end position="145"/>
    </location>
</feature>
<evidence type="ECO:0000259" key="1">
    <source>
        <dbReference type="Pfam" id="PF01890"/>
    </source>
</evidence>
<dbReference type="PANTHER" id="PTHR37477">
    <property type="entry name" value="COBALT-PRECORRIN-5A HYDROLASE"/>
    <property type="match status" value="1"/>
</dbReference>
<dbReference type="GO" id="GO:0009236">
    <property type="term" value="P:cobalamin biosynthetic process"/>
    <property type="evidence" value="ECO:0007669"/>
    <property type="project" value="InterPro"/>
</dbReference>
<evidence type="ECO:0000313" key="5">
    <source>
        <dbReference type="Proteomes" id="UP000003011"/>
    </source>
</evidence>
<dbReference type="Gene3D" id="3.30.420.180">
    <property type="entry name" value="CobE/GbiG C-terminal domain"/>
    <property type="match status" value="1"/>
</dbReference>
<dbReference type="HOGENOM" id="CLU_028397_0_0_9"/>
<dbReference type="PATRIC" id="fig|679200.3.peg.342"/>
<dbReference type="EMBL" id="ACZL01000007">
    <property type="protein sequence ID" value="EHI56458.1"/>
    <property type="molecule type" value="Genomic_DNA"/>
</dbReference>
<proteinExistence type="predicted"/>
<name>G5GFI1_9FIRM</name>
<dbReference type="InterPro" id="IPR021744">
    <property type="entry name" value="CbiG_N"/>
</dbReference>
<evidence type="ECO:0000259" key="3">
    <source>
        <dbReference type="Pfam" id="PF11761"/>
    </source>
</evidence>
<organism evidence="4 5">
    <name type="scientific">Johnsonella ignava ATCC 51276</name>
    <dbReference type="NCBI Taxonomy" id="679200"/>
    <lineage>
        <taxon>Bacteria</taxon>
        <taxon>Bacillati</taxon>
        <taxon>Bacillota</taxon>
        <taxon>Clostridia</taxon>
        <taxon>Lachnospirales</taxon>
        <taxon>Lachnospiraceae</taxon>
        <taxon>Johnsonella</taxon>
    </lineage>
</organism>
<evidence type="ECO:0008006" key="6">
    <source>
        <dbReference type="Google" id="ProtNLM"/>
    </source>
</evidence>
<evidence type="ECO:0000313" key="4">
    <source>
        <dbReference type="EMBL" id="EHI56458.1"/>
    </source>
</evidence>
<keyword evidence="5" id="KW-1185">Reference proteome</keyword>
<dbReference type="SUPFAM" id="SSF159664">
    <property type="entry name" value="CobE/GbiG C-terminal domain-like"/>
    <property type="match status" value="1"/>
</dbReference>
<dbReference type="OrthoDB" id="9781023at2"/>
<dbReference type="InterPro" id="IPR002750">
    <property type="entry name" value="CobE/GbiG_C"/>
</dbReference>
<feature type="domain" description="Cobalamin biosynthesis central region" evidence="3">
    <location>
        <begin position="150"/>
        <end position="206"/>
    </location>
</feature>
<accession>G5GFI1</accession>
<dbReference type="Pfam" id="PF11760">
    <property type="entry name" value="CbiG_N"/>
    <property type="match status" value="1"/>
</dbReference>
<reference evidence="4 5" key="1">
    <citation type="submission" date="2011-08" db="EMBL/GenBank/DDBJ databases">
        <title>The Genome Sequence of Johnsonella ignava ATCC 51276.</title>
        <authorList>
            <consortium name="The Broad Institute Genome Sequencing Platform"/>
            <person name="Earl A."/>
            <person name="Ward D."/>
            <person name="Feldgarden M."/>
            <person name="Gevers D."/>
            <person name="Izard J."/>
            <person name="Blanton J.M."/>
            <person name="Baranova O.V."/>
            <person name="Dewhirst F.E."/>
            <person name="Young S.K."/>
            <person name="Zeng Q."/>
            <person name="Gargeya S."/>
            <person name="Fitzgerald M."/>
            <person name="Haas B."/>
            <person name="Abouelleil A."/>
            <person name="Alvarado L."/>
            <person name="Arachchi H.M."/>
            <person name="Berlin A."/>
            <person name="Brown A."/>
            <person name="Chapman S.B."/>
            <person name="Chen Z."/>
            <person name="Dunbar C."/>
            <person name="Freedman E."/>
            <person name="Gearin G."/>
            <person name="Gellesch M."/>
            <person name="Goldberg J."/>
            <person name="Griggs A."/>
            <person name="Gujja S."/>
            <person name="Heiman D."/>
            <person name="Howarth C."/>
            <person name="Larson L."/>
            <person name="Lui A."/>
            <person name="MacDonald P.J.P."/>
            <person name="Montmayeur A."/>
            <person name="Murphy C."/>
            <person name="Neiman D."/>
            <person name="Pearson M."/>
            <person name="Priest M."/>
            <person name="Roberts A."/>
            <person name="Saif S."/>
            <person name="Shea T."/>
            <person name="Shenoy N."/>
            <person name="Sisk P."/>
            <person name="Stolte C."/>
            <person name="Sykes S."/>
            <person name="Wortman J."/>
            <person name="Nusbaum C."/>
            <person name="Birren B."/>
        </authorList>
    </citation>
    <scope>NUCLEOTIDE SEQUENCE [LARGE SCALE GENOMIC DNA]</scope>
    <source>
        <strain evidence="4 5">ATCC 51276</strain>
    </source>
</reference>
<feature type="domain" description="CobE/GbiG C-terminal" evidence="1">
    <location>
        <begin position="247"/>
        <end position="361"/>
    </location>
</feature>
<dbReference type="Gene3D" id="3.40.50.11220">
    <property type="match status" value="1"/>
</dbReference>
<dbReference type="Proteomes" id="UP000003011">
    <property type="component" value="Unassembled WGS sequence"/>
</dbReference>
<dbReference type="eggNOG" id="COG2073">
    <property type="taxonomic scope" value="Bacteria"/>
</dbReference>
<sequence length="372" mass="41097">MHTAIFTFTQSGFLLGINLAKALEQGKKHIYTYRRFISDSDLSLNDDCILHFIEAVNDGRGLGKAVEDEFAVSDALIFIGATGIAVRSIAAYVNDKFKDPAVLCIDETGRFVIPILSGHVGGANRLAYKISELIGSTPVITTATDIRNVWAVDVFAKENLLEISDRKTAKKISAALLEGKSIGFLSDYKVRGTFPERVLKDSIEKYNVYITNGLDITKSPALCKIGQDSLLSAANTYNFLKLIPKNICIGIGCRKGADFYDMLKNLKDVFKKHNIDIRSVSHIASIDVKKDEVCIKKLAGALNTELCFFTADELKSAYGSFDDSEFVKKTVGVGNVCERSCMLVYGDMLFKKEIYPDMTFAASVEYSRVYNI</sequence>
<comment type="caution">
    <text evidence="4">The sequence shown here is derived from an EMBL/GenBank/DDBJ whole genome shotgun (WGS) entry which is preliminary data.</text>
</comment>
<gene>
    <name evidence="4" type="ORF">HMPREF9333_00320</name>
</gene>
<dbReference type="Pfam" id="PF11761">
    <property type="entry name" value="CbiG_mid"/>
    <property type="match status" value="1"/>
</dbReference>